<dbReference type="PANTHER" id="PTHR30036:SF8">
    <property type="entry name" value="ABC-TYPE SUGAR TRANSPORT SYSTEM PERIPLASMIC COMPONENT-LIKE PROTEIN"/>
    <property type="match status" value="1"/>
</dbReference>
<dbReference type="CDD" id="cd20000">
    <property type="entry name" value="PBP1_ABC_rhamnose"/>
    <property type="match status" value="1"/>
</dbReference>
<protein>
    <submittedName>
        <fullName evidence="5">Autoinducer 2-binding protein LsrB</fullName>
    </submittedName>
</protein>
<evidence type="ECO:0000256" key="2">
    <source>
        <dbReference type="ARBA" id="ARBA00007639"/>
    </source>
</evidence>
<dbReference type="AlphaFoldDB" id="A0A6J5D7N5"/>
<evidence type="ECO:0000256" key="3">
    <source>
        <dbReference type="SAM" id="SignalP"/>
    </source>
</evidence>
<keyword evidence="3" id="KW-0732">Signal</keyword>
<dbReference type="InterPro" id="IPR013459">
    <property type="entry name" value="RhaS"/>
</dbReference>
<dbReference type="InterPro" id="IPR025997">
    <property type="entry name" value="SBP_2_dom"/>
</dbReference>
<comment type="similarity">
    <text evidence="2">Belongs to the bacterial solute-binding protein 2 family.</text>
</comment>
<evidence type="ECO:0000259" key="4">
    <source>
        <dbReference type="Pfam" id="PF13407"/>
    </source>
</evidence>
<accession>A0A6J5D7N5</accession>
<dbReference type="GO" id="GO:0030246">
    <property type="term" value="F:carbohydrate binding"/>
    <property type="evidence" value="ECO:0007669"/>
    <property type="project" value="TreeGrafter"/>
</dbReference>
<feature type="domain" description="Periplasmic binding protein" evidence="4">
    <location>
        <begin position="47"/>
        <end position="303"/>
    </location>
</feature>
<comment type="subcellular location">
    <subcellularLocation>
        <location evidence="1">Periplasm</location>
    </subcellularLocation>
</comment>
<gene>
    <name evidence="5" type="primary">lsrB_2</name>
    <name evidence="5" type="ORF">LMG29739_01077</name>
</gene>
<dbReference type="GO" id="GO:0015762">
    <property type="term" value="P:rhamnose transmembrane transport"/>
    <property type="evidence" value="ECO:0007669"/>
    <property type="project" value="InterPro"/>
</dbReference>
<sequence>MHQPLLYARTAAARAAAAVATAALLGTAMLGIAGGAHAADLKSGLKIAFVPKQINNPYEVIADDGGMAAIKEFKGDGKVVGPSDAGASSQVSYINTLITQRQDAIVIAANDANALVPYLKKAMSQGIKVVTFDSDTAPEGRQVFVNQANAESIGRGQIQLVSKLMGGEGEFAILSATPNATNQNTWIKWMQEELKKPEYSKMKLVKIAYGNDDDQKSFVETQGLLQAYPNLKAIVAPTSVGIAAAARYISTSSSKGKVAVTGLGTPNQMRAFVKNGTVKAFQLWDPGQLGYLAAYAAANLAAGTITGKEGESFEAGKLGKRTIGASGEVILGPPTTFDASNIDNFNF</sequence>
<dbReference type="InterPro" id="IPR050555">
    <property type="entry name" value="Bact_Solute-Bind_Prot2"/>
</dbReference>
<feature type="chain" id="PRO_5026657055" evidence="3">
    <location>
        <begin position="39"/>
        <end position="347"/>
    </location>
</feature>
<name>A0A6J5D7N5_9BURK</name>
<dbReference type="EMBL" id="CADIKF010000005">
    <property type="protein sequence ID" value="CAB3750389.1"/>
    <property type="molecule type" value="Genomic_DNA"/>
</dbReference>
<evidence type="ECO:0000313" key="5">
    <source>
        <dbReference type="EMBL" id="CAB3750389.1"/>
    </source>
</evidence>
<reference evidence="5 6" key="1">
    <citation type="submission" date="2020-04" db="EMBL/GenBank/DDBJ databases">
        <authorList>
            <person name="De Canck E."/>
        </authorList>
    </citation>
    <scope>NUCLEOTIDE SEQUENCE [LARGE SCALE GENOMIC DNA]</scope>
    <source>
        <strain evidence="5 6">LMG 29739</strain>
    </source>
</reference>
<dbReference type="NCBIfam" id="TIGR02637">
    <property type="entry name" value="RhaS"/>
    <property type="match status" value="1"/>
</dbReference>
<keyword evidence="6" id="KW-1185">Reference proteome</keyword>
<proteinExistence type="inferred from homology"/>
<dbReference type="Gene3D" id="3.40.50.2300">
    <property type="match status" value="2"/>
</dbReference>
<dbReference type="Pfam" id="PF13407">
    <property type="entry name" value="Peripla_BP_4"/>
    <property type="match status" value="1"/>
</dbReference>
<feature type="signal peptide" evidence="3">
    <location>
        <begin position="1"/>
        <end position="38"/>
    </location>
</feature>
<dbReference type="SUPFAM" id="SSF53822">
    <property type="entry name" value="Periplasmic binding protein-like I"/>
    <property type="match status" value="1"/>
</dbReference>
<dbReference type="GO" id="GO:0030288">
    <property type="term" value="C:outer membrane-bounded periplasmic space"/>
    <property type="evidence" value="ECO:0007669"/>
    <property type="project" value="TreeGrafter"/>
</dbReference>
<dbReference type="InterPro" id="IPR028082">
    <property type="entry name" value="Peripla_BP_I"/>
</dbReference>
<organism evidence="5 6">
    <name type="scientific">Paraburkholderia solisilvae</name>
    <dbReference type="NCBI Taxonomy" id="624376"/>
    <lineage>
        <taxon>Bacteria</taxon>
        <taxon>Pseudomonadati</taxon>
        <taxon>Pseudomonadota</taxon>
        <taxon>Betaproteobacteria</taxon>
        <taxon>Burkholderiales</taxon>
        <taxon>Burkholderiaceae</taxon>
        <taxon>Paraburkholderia</taxon>
    </lineage>
</organism>
<dbReference type="Proteomes" id="UP000494329">
    <property type="component" value="Unassembled WGS sequence"/>
</dbReference>
<evidence type="ECO:0000313" key="6">
    <source>
        <dbReference type="Proteomes" id="UP000494329"/>
    </source>
</evidence>
<evidence type="ECO:0000256" key="1">
    <source>
        <dbReference type="ARBA" id="ARBA00004418"/>
    </source>
</evidence>
<dbReference type="PANTHER" id="PTHR30036">
    <property type="entry name" value="D-XYLOSE-BINDING PERIPLASMIC PROTEIN"/>
    <property type="match status" value="1"/>
</dbReference>